<name>A0A2T7UWS5_9RHOB</name>
<evidence type="ECO:0000313" key="4">
    <source>
        <dbReference type="Proteomes" id="UP000244810"/>
    </source>
</evidence>
<evidence type="ECO:0000313" key="3">
    <source>
        <dbReference type="EMBL" id="PVE49036.1"/>
    </source>
</evidence>
<organism evidence="3 4">
    <name type="scientific">Pararhodobacter aggregans</name>
    <dbReference type="NCBI Taxonomy" id="404875"/>
    <lineage>
        <taxon>Bacteria</taxon>
        <taxon>Pseudomonadati</taxon>
        <taxon>Pseudomonadota</taxon>
        <taxon>Alphaproteobacteria</taxon>
        <taxon>Rhodobacterales</taxon>
        <taxon>Paracoccaceae</taxon>
        <taxon>Pararhodobacter</taxon>
    </lineage>
</organism>
<accession>A0A2T7UWS5</accession>
<proteinExistence type="predicted"/>
<reference evidence="3 4" key="1">
    <citation type="journal article" date="2011" name="Syst. Appl. Microbiol.">
        <title>Defluviimonas denitrificans gen. nov., sp. nov., and Pararhodobacter aggregans gen. nov., sp. nov., non-phototrophic Rhodobacteraceae from the biofilter of a marine aquaculture.</title>
        <authorList>
            <person name="Foesel B.U."/>
            <person name="Drake H.L."/>
            <person name="Schramm A."/>
        </authorList>
    </citation>
    <scope>NUCLEOTIDE SEQUENCE [LARGE SCALE GENOMIC DNA]</scope>
    <source>
        <strain evidence="3 4">D1-19</strain>
    </source>
</reference>
<dbReference type="EMBL" id="QDDR01000001">
    <property type="protein sequence ID" value="PVE49036.1"/>
    <property type="molecule type" value="Genomic_DNA"/>
</dbReference>
<dbReference type="RefSeq" id="WP_107749541.1">
    <property type="nucleotide sequence ID" value="NZ_QBKF01000001.1"/>
</dbReference>
<keyword evidence="1" id="KW-0732">Signal</keyword>
<feature type="signal peptide" evidence="1">
    <location>
        <begin position="1"/>
        <end position="31"/>
    </location>
</feature>
<feature type="chain" id="PRO_5015457707" description="Thiol:disulfide interchange protein DsbD N-terminal domain-containing protein" evidence="1">
    <location>
        <begin position="32"/>
        <end position="280"/>
    </location>
</feature>
<dbReference type="OrthoDB" id="9811036at2"/>
<dbReference type="InterPro" id="IPR028250">
    <property type="entry name" value="DsbDN"/>
</dbReference>
<protein>
    <recommendedName>
        <fullName evidence="2">Thiol:disulfide interchange protein DsbD N-terminal domain-containing protein</fullName>
    </recommendedName>
</protein>
<comment type="caution">
    <text evidence="3">The sequence shown here is derived from an EMBL/GenBank/DDBJ whole genome shotgun (WGS) entry which is preliminary data.</text>
</comment>
<evidence type="ECO:0000259" key="2">
    <source>
        <dbReference type="Pfam" id="PF11412"/>
    </source>
</evidence>
<evidence type="ECO:0000256" key="1">
    <source>
        <dbReference type="SAM" id="SignalP"/>
    </source>
</evidence>
<sequence>MTVMYRTRRAALGTALSALALSLGLSGTASAQGRVDNPVVEAEILPGWTTQNGTRMAALRLILTPGWHTYWRIPGEAGIAPRLDWGQSQNVASVVPIWPRPRVFDQNGYRSYGYEDELILPLQVTAQDPGRPMALLGALSIGVCNETCVPADVTVQGVLRGPGERDRRISGALDTAAQPGARAGLTRATCRLVPEGRGAELTLRATLPPQGRAEDIILELPGSPYRITESRTWREGDELVAQASLRPPRRSEAVGIDRSTIAFTVLSEGRMSWSQGCTGG</sequence>
<feature type="domain" description="Thiol:disulfide interchange protein DsbD N-terminal" evidence="2">
    <location>
        <begin position="47"/>
        <end position="156"/>
    </location>
</feature>
<dbReference type="Pfam" id="PF11412">
    <property type="entry name" value="DsbD_N"/>
    <property type="match status" value="1"/>
</dbReference>
<dbReference type="AlphaFoldDB" id="A0A2T7UWS5"/>
<dbReference type="Proteomes" id="UP000244810">
    <property type="component" value="Unassembled WGS sequence"/>
</dbReference>
<gene>
    <name evidence="3" type="ORF">DDE23_01105</name>
</gene>
<keyword evidence="4" id="KW-1185">Reference proteome</keyword>